<dbReference type="SUPFAM" id="SSF53474">
    <property type="entry name" value="alpha/beta-Hydrolases"/>
    <property type="match status" value="1"/>
</dbReference>
<dbReference type="EMBL" id="SJPV01000020">
    <property type="protein sequence ID" value="TWU30866.1"/>
    <property type="molecule type" value="Genomic_DNA"/>
</dbReference>
<evidence type="ECO:0008006" key="5">
    <source>
        <dbReference type="Google" id="ProtNLM"/>
    </source>
</evidence>
<evidence type="ECO:0000256" key="1">
    <source>
        <dbReference type="SAM" id="MobiDB-lite"/>
    </source>
</evidence>
<dbReference type="Proteomes" id="UP000319143">
    <property type="component" value="Unassembled WGS sequence"/>
</dbReference>
<feature type="transmembrane region" description="Helical" evidence="2">
    <location>
        <begin position="239"/>
        <end position="261"/>
    </location>
</feature>
<keyword evidence="2" id="KW-0812">Transmembrane</keyword>
<sequence length="516" mass="57237">MNVVSEKETEKVILVHGTFASSADDRGRGWWQVGSSAYTALAKRLPPNISLASEGSVFRWSGDNTERARSKAAAQLLKFVEPMEQAGRPYHLIGHSHGGSVIWNALRLATTRKKSLHNLRSWSTVGTPFMHHRSRSPWGPVSVAYMILAALLLYPAAKTFLTLASMPYHAATGQMDDGLFITADEGVGMVTAIARAPILKGMELLGVAFTPTEKGIRLGHFDPESNQSMASFLFFSVEGWVILGAIVLFGYIMLLLGSFFLRPVTEGLRIAWERRLEQRAFDEYRQRWLGIWTEDDEAINGLRATMDLSVSFVGNLVVRERIFLSDLISLPSRPLYRLFAPIYNHMIRPTLDSMIRQIVVKAAQGNDRPAANVVAVSPHPVLSPPAPSAPPLPDELRLQIRDRADAHANDLGPKLRVLLAQSSLTAGLEGFGQTLSGRELVHTSYFDHAEVVDLLGLNISRSRGASPLRRSSASAEILQWFNTFKQLQGAEESQVRHRMRPRFRDASQDAKQPWAA</sequence>
<gene>
    <name evidence="3" type="ORF">Poly41_65600</name>
</gene>
<protein>
    <recommendedName>
        <fullName evidence="5">Alpha/beta hydrolase family protein</fullName>
    </recommendedName>
</protein>
<proteinExistence type="predicted"/>
<keyword evidence="2" id="KW-1133">Transmembrane helix</keyword>
<feature type="transmembrane region" description="Helical" evidence="2">
    <location>
        <begin position="138"/>
        <end position="157"/>
    </location>
</feature>
<feature type="region of interest" description="Disordered" evidence="1">
    <location>
        <begin position="491"/>
        <end position="516"/>
    </location>
</feature>
<organism evidence="3 4">
    <name type="scientific">Novipirellula artificiosorum</name>
    <dbReference type="NCBI Taxonomy" id="2528016"/>
    <lineage>
        <taxon>Bacteria</taxon>
        <taxon>Pseudomonadati</taxon>
        <taxon>Planctomycetota</taxon>
        <taxon>Planctomycetia</taxon>
        <taxon>Pirellulales</taxon>
        <taxon>Pirellulaceae</taxon>
        <taxon>Novipirellula</taxon>
    </lineage>
</organism>
<dbReference type="RefSeq" id="WP_146531242.1">
    <property type="nucleotide sequence ID" value="NZ_SJPV01000020.1"/>
</dbReference>
<accession>A0A5C6D6J6</accession>
<dbReference type="AlphaFoldDB" id="A0A5C6D6J6"/>
<reference evidence="3 4" key="1">
    <citation type="submission" date="2019-02" db="EMBL/GenBank/DDBJ databases">
        <title>Deep-cultivation of Planctomycetes and their phenomic and genomic characterization uncovers novel biology.</title>
        <authorList>
            <person name="Wiegand S."/>
            <person name="Jogler M."/>
            <person name="Boedeker C."/>
            <person name="Pinto D."/>
            <person name="Vollmers J."/>
            <person name="Rivas-Marin E."/>
            <person name="Kohn T."/>
            <person name="Peeters S.H."/>
            <person name="Heuer A."/>
            <person name="Rast P."/>
            <person name="Oberbeckmann S."/>
            <person name="Bunk B."/>
            <person name="Jeske O."/>
            <person name="Meyerdierks A."/>
            <person name="Storesund J.E."/>
            <person name="Kallscheuer N."/>
            <person name="Luecker S."/>
            <person name="Lage O.M."/>
            <person name="Pohl T."/>
            <person name="Merkel B.J."/>
            <person name="Hornburger P."/>
            <person name="Mueller R.-W."/>
            <person name="Bruemmer F."/>
            <person name="Labrenz M."/>
            <person name="Spormann A.M."/>
            <person name="Op Den Camp H."/>
            <person name="Overmann J."/>
            <person name="Amann R."/>
            <person name="Jetten M.S.M."/>
            <person name="Mascher T."/>
            <person name="Medema M.H."/>
            <person name="Devos D.P."/>
            <person name="Kaster A.-K."/>
            <person name="Ovreas L."/>
            <person name="Rohde M."/>
            <person name="Galperin M.Y."/>
            <person name="Jogler C."/>
        </authorList>
    </citation>
    <scope>NUCLEOTIDE SEQUENCE [LARGE SCALE GENOMIC DNA]</scope>
    <source>
        <strain evidence="3 4">Poly41</strain>
    </source>
</reference>
<dbReference type="InterPro" id="IPR029058">
    <property type="entry name" value="AB_hydrolase_fold"/>
</dbReference>
<dbReference type="OrthoDB" id="231913at2"/>
<evidence type="ECO:0000256" key="2">
    <source>
        <dbReference type="SAM" id="Phobius"/>
    </source>
</evidence>
<name>A0A5C6D6J6_9BACT</name>
<keyword evidence="4" id="KW-1185">Reference proteome</keyword>
<dbReference type="Gene3D" id="3.40.50.1820">
    <property type="entry name" value="alpha/beta hydrolase"/>
    <property type="match status" value="1"/>
</dbReference>
<evidence type="ECO:0000313" key="4">
    <source>
        <dbReference type="Proteomes" id="UP000319143"/>
    </source>
</evidence>
<comment type="caution">
    <text evidence="3">The sequence shown here is derived from an EMBL/GenBank/DDBJ whole genome shotgun (WGS) entry which is preliminary data.</text>
</comment>
<evidence type="ECO:0000313" key="3">
    <source>
        <dbReference type="EMBL" id="TWU30866.1"/>
    </source>
</evidence>
<keyword evidence="2" id="KW-0472">Membrane</keyword>